<sequence length="295" mass="30712">MFDDHPSTPQANVPSNLPIGEPPDIFEGTEAEIPISPAPVNLDMPSSAALAPASSALNAGILTPKTPVSQSSVPQAPSIMGGENTIKEPKLSRGIMVTIMVLVIAFVLLGSGWFVYRMFTKKPANIAVIPVDTVPTFTSTSTDSALPTTPSVDVVSTSSDAVDHEIIVGESPDSDGDGLKDEREKELGTDPNNWDSDTDNLSDGEEVLIWRTNPKNADTDSDTYKDGAEVKSGYNPSGPGRLTEILTASTSSSSTVPVLNSSASSSTNLATSSTAATTSFEIAPIVVSSSSDIEL</sequence>
<evidence type="ECO:0000256" key="3">
    <source>
        <dbReference type="ARBA" id="ARBA00022729"/>
    </source>
</evidence>
<evidence type="ECO:0000313" key="8">
    <source>
        <dbReference type="Proteomes" id="UP000178742"/>
    </source>
</evidence>
<name>A0A1F6M420_9BACT</name>
<dbReference type="STRING" id="1798676.A3B90_01225"/>
<dbReference type="Pfam" id="PF18884">
    <property type="entry name" value="TSP3_bac"/>
    <property type="match status" value="2"/>
</dbReference>
<feature type="compositionally biased region" description="Basic and acidic residues" evidence="5">
    <location>
        <begin position="177"/>
        <end position="188"/>
    </location>
</feature>
<dbReference type="GO" id="GO:0005509">
    <property type="term" value="F:calcium ion binding"/>
    <property type="evidence" value="ECO:0007669"/>
    <property type="project" value="InterPro"/>
</dbReference>
<feature type="transmembrane region" description="Helical" evidence="6">
    <location>
        <begin position="95"/>
        <end position="116"/>
    </location>
</feature>
<keyword evidence="2" id="KW-0964">Secreted</keyword>
<feature type="region of interest" description="Disordered" evidence="5">
    <location>
        <begin position="168"/>
        <end position="201"/>
    </location>
</feature>
<keyword evidence="3" id="KW-0732">Signal</keyword>
<dbReference type="Gene3D" id="4.10.1080.10">
    <property type="entry name" value="TSP type-3 repeat"/>
    <property type="match status" value="1"/>
</dbReference>
<keyword evidence="6" id="KW-0812">Transmembrane</keyword>
<comment type="subcellular location">
    <subcellularLocation>
        <location evidence="1">Secreted</location>
    </subcellularLocation>
</comment>
<dbReference type="SUPFAM" id="SSF103647">
    <property type="entry name" value="TSP type-3 repeat"/>
    <property type="match status" value="1"/>
</dbReference>
<keyword evidence="6" id="KW-0472">Membrane</keyword>
<feature type="region of interest" description="Disordered" evidence="5">
    <location>
        <begin position="1"/>
        <end position="24"/>
    </location>
</feature>
<feature type="region of interest" description="Disordered" evidence="5">
    <location>
        <begin position="213"/>
        <end position="275"/>
    </location>
</feature>
<evidence type="ECO:0000256" key="1">
    <source>
        <dbReference type="ARBA" id="ARBA00004613"/>
    </source>
</evidence>
<dbReference type="AlphaFoldDB" id="A0A1F6M420"/>
<reference evidence="7 8" key="1">
    <citation type="journal article" date="2016" name="Nat. Commun.">
        <title>Thousands of microbial genomes shed light on interconnected biogeochemical processes in an aquifer system.</title>
        <authorList>
            <person name="Anantharaman K."/>
            <person name="Brown C.T."/>
            <person name="Hug L.A."/>
            <person name="Sharon I."/>
            <person name="Castelle C.J."/>
            <person name="Probst A.J."/>
            <person name="Thomas B.C."/>
            <person name="Singh A."/>
            <person name="Wilkins M.J."/>
            <person name="Karaoz U."/>
            <person name="Brodie E.L."/>
            <person name="Williams K.H."/>
            <person name="Hubbard S.S."/>
            <person name="Banfield J.F."/>
        </authorList>
    </citation>
    <scope>NUCLEOTIDE SEQUENCE [LARGE SCALE GENOMIC DNA]</scope>
</reference>
<evidence type="ECO:0000256" key="4">
    <source>
        <dbReference type="ARBA" id="ARBA00022837"/>
    </source>
</evidence>
<organism evidence="7 8">
    <name type="scientific">Candidatus Magasanikbacteria bacterium RIFCSPHIGHO2_02_FULL_41_13</name>
    <dbReference type="NCBI Taxonomy" id="1798676"/>
    <lineage>
        <taxon>Bacteria</taxon>
        <taxon>Candidatus Magasanikiibacteriota</taxon>
    </lineage>
</organism>
<keyword evidence="4" id="KW-0106">Calcium</keyword>
<evidence type="ECO:0000313" key="7">
    <source>
        <dbReference type="EMBL" id="OGH66303.1"/>
    </source>
</evidence>
<protein>
    <submittedName>
        <fullName evidence="7">Uncharacterized protein</fullName>
    </submittedName>
</protein>
<evidence type="ECO:0000256" key="5">
    <source>
        <dbReference type="SAM" id="MobiDB-lite"/>
    </source>
</evidence>
<dbReference type="EMBL" id="MFPX01000020">
    <property type="protein sequence ID" value="OGH66303.1"/>
    <property type="molecule type" value="Genomic_DNA"/>
</dbReference>
<comment type="caution">
    <text evidence="7">The sequence shown here is derived from an EMBL/GenBank/DDBJ whole genome shotgun (WGS) entry which is preliminary data.</text>
</comment>
<proteinExistence type="predicted"/>
<gene>
    <name evidence="7" type="ORF">A3B90_01225</name>
</gene>
<evidence type="ECO:0000256" key="6">
    <source>
        <dbReference type="SAM" id="Phobius"/>
    </source>
</evidence>
<evidence type="ECO:0000256" key="2">
    <source>
        <dbReference type="ARBA" id="ARBA00022525"/>
    </source>
</evidence>
<accession>A0A1F6M420</accession>
<keyword evidence="6" id="KW-1133">Transmembrane helix</keyword>
<dbReference type="InterPro" id="IPR059100">
    <property type="entry name" value="TSP3_bac"/>
</dbReference>
<feature type="compositionally biased region" description="Low complexity" evidence="5">
    <location>
        <begin position="247"/>
        <end position="275"/>
    </location>
</feature>
<dbReference type="Proteomes" id="UP000178742">
    <property type="component" value="Unassembled WGS sequence"/>
</dbReference>
<dbReference type="InterPro" id="IPR028974">
    <property type="entry name" value="TSP_type-3_rpt"/>
</dbReference>